<dbReference type="PANTHER" id="PTHR43616">
    <property type="entry name" value="GLYCEROL DEHYDROGENASE"/>
    <property type="match status" value="1"/>
</dbReference>
<keyword evidence="5" id="KW-0560">Oxidoreductase</keyword>
<dbReference type="Gene3D" id="3.40.50.1970">
    <property type="match status" value="1"/>
</dbReference>
<keyword evidence="4" id="KW-0521">NADP</keyword>
<keyword evidence="6" id="KW-0520">NAD</keyword>
<evidence type="ECO:0000256" key="8">
    <source>
        <dbReference type="ARBA" id="ARBA00023209"/>
    </source>
</evidence>
<dbReference type="InterPro" id="IPR032837">
    <property type="entry name" value="G1PDH"/>
</dbReference>
<evidence type="ECO:0000256" key="4">
    <source>
        <dbReference type="ARBA" id="ARBA00022857"/>
    </source>
</evidence>
<evidence type="ECO:0000256" key="2">
    <source>
        <dbReference type="ARBA" id="ARBA00022516"/>
    </source>
</evidence>
<keyword evidence="1" id="KW-0963">Cytoplasm</keyword>
<name>A0A6J6EB52_9ZZZZ</name>
<reference evidence="10" key="1">
    <citation type="submission" date="2020-05" db="EMBL/GenBank/DDBJ databases">
        <authorList>
            <person name="Chiriac C."/>
            <person name="Salcher M."/>
            <person name="Ghai R."/>
            <person name="Kavagutti S V."/>
        </authorList>
    </citation>
    <scope>NUCLEOTIDE SEQUENCE</scope>
</reference>
<dbReference type="Pfam" id="PF13685">
    <property type="entry name" value="Fe-ADH_2"/>
    <property type="match status" value="1"/>
</dbReference>
<dbReference type="GO" id="GO:0005829">
    <property type="term" value="C:cytosol"/>
    <property type="evidence" value="ECO:0007669"/>
    <property type="project" value="TreeGrafter"/>
</dbReference>
<evidence type="ECO:0000256" key="9">
    <source>
        <dbReference type="ARBA" id="ARBA00023264"/>
    </source>
</evidence>
<dbReference type="InterPro" id="IPR016205">
    <property type="entry name" value="Glycerol_DH"/>
</dbReference>
<dbReference type="GO" id="GO:0016614">
    <property type="term" value="F:oxidoreductase activity, acting on CH-OH group of donors"/>
    <property type="evidence" value="ECO:0007669"/>
    <property type="project" value="InterPro"/>
</dbReference>
<sequence>MDDALGTPFDTIEADAIDMLAALDAPLVIAANDPPWAELARRLPASVDVLSTVTAWDMELAHLHRTSEGITSATDPDRLGNAVVVGIGGGTALDTAKFLAWSLDRPLVQVPSITSVDAGFTDAIGVRDGGRVRYIGKLRPLRVVIDLPLVRSAPQRLNRAGIGDVLSCHTGLFDWRLAADHGDGHPWDDALAGLGATLLDELEAAVDDVAAVSDAGVRFLVDAYRRIGAACAAAGHSRFEEGSEHFWAYAYEHATGAHPVHGEIISFAVCAMSHLQQHDPDRAIRIVTRSHARAHPDDLGISRDDFVRTLDGLAAYSRAEGLDMALADYRPITRDAIDAAWSFVRMLPRRD</sequence>
<dbReference type="GO" id="GO:0046872">
    <property type="term" value="F:metal ion binding"/>
    <property type="evidence" value="ECO:0007669"/>
    <property type="project" value="UniProtKB-KW"/>
</dbReference>
<dbReference type="AlphaFoldDB" id="A0A6J6EB52"/>
<keyword evidence="8" id="KW-0594">Phospholipid biosynthesis</keyword>
<accession>A0A6J6EB52</accession>
<dbReference type="SUPFAM" id="SSF56796">
    <property type="entry name" value="Dehydroquinate synthase-like"/>
    <property type="match status" value="1"/>
</dbReference>
<dbReference type="PANTHER" id="PTHR43616:SF5">
    <property type="entry name" value="GLYCEROL DEHYDROGENASE 1"/>
    <property type="match status" value="1"/>
</dbReference>
<dbReference type="EMBL" id="CAEZSR010000110">
    <property type="protein sequence ID" value="CAB4573672.1"/>
    <property type="molecule type" value="Genomic_DNA"/>
</dbReference>
<organism evidence="10">
    <name type="scientific">freshwater metagenome</name>
    <dbReference type="NCBI Taxonomy" id="449393"/>
    <lineage>
        <taxon>unclassified sequences</taxon>
        <taxon>metagenomes</taxon>
        <taxon>ecological metagenomes</taxon>
    </lineage>
</organism>
<keyword evidence="9" id="KW-1208">Phospholipid metabolism</keyword>
<evidence type="ECO:0000256" key="6">
    <source>
        <dbReference type="ARBA" id="ARBA00023027"/>
    </source>
</evidence>
<evidence type="ECO:0000256" key="7">
    <source>
        <dbReference type="ARBA" id="ARBA00023098"/>
    </source>
</evidence>
<keyword evidence="2" id="KW-0444">Lipid biosynthesis</keyword>
<protein>
    <submittedName>
        <fullName evidence="10">Unannotated protein</fullName>
    </submittedName>
</protein>
<proteinExistence type="predicted"/>
<keyword evidence="7" id="KW-0443">Lipid metabolism</keyword>
<evidence type="ECO:0000256" key="3">
    <source>
        <dbReference type="ARBA" id="ARBA00022723"/>
    </source>
</evidence>
<keyword evidence="3" id="KW-0479">Metal-binding</keyword>
<evidence type="ECO:0000256" key="1">
    <source>
        <dbReference type="ARBA" id="ARBA00022490"/>
    </source>
</evidence>
<gene>
    <name evidence="10" type="ORF">UFOPK1493_02566</name>
</gene>
<dbReference type="Gene3D" id="1.20.1090.10">
    <property type="entry name" value="Dehydroquinate synthase-like - alpha domain"/>
    <property type="match status" value="1"/>
</dbReference>
<evidence type="ECO:0000256" key="5">
    <source>
        <dbReference type="ARBA" id="ARBA00023002"/>
    </source>
</evidence>
<evidence type="ECO:0000313" key="10">
    <source>
        <dbReference type="EMBL" id="CAB4573672.1"/>
    </source>
</evidence>
<dbReference type="GO" id="GO:0008654">
    <property type="term" value="P:phospholipid biosynthetic process"/>
    <property type="evidence" value="ECO:0007669"/>
    <property type="project" value="UniProtKB-KW"/>
</dbReference>